<dbReference type="EMBL" id="CAMPGE010011238">
    <property type="protein sequence ID" value="CAI2370075.1"/>
    <property type="molecule type" value="Genomic_DNA"/>
</dbReference>
<protein>
    <submittedName>
        <fullName evidence="2">Uncharacterized protein</fullName>
    </submittedName>
</protein>
<accession>A0AAD1XD79</accession>
<keyword evidence="1" id="KW-0472">Membrane</keyword>
<feature type="transmembrane region" description="Helical" evidence="1">
    <location>
        <begin position="314"/>
        <end position="335"/>
    </location>
</feature>
<evidence type="ECO:0000313" key="2">
    <source>
        <dbReference type="EMBL" id="CAI2370075.1"/>
    </source>
</evidence>
<feature type="transmembrane region" description="Helical" evidence="1">
    <location>
        <begin position="230"/>
        <end position="249"/>
    </location>
</feature>
<evidence type="ECO:0000313" key="3">
    <source>
        <dbReference type="Proteomes" id="UP001295684"/>
    </source>
</evidence>
<gene>
    <name evidence="2" type="ORF">ECRASSUSDP1_LOCUS11383</name>
</gene>
<keyword evidence="1" id="KW-1133">Transmembrane helix</keyword>
<name>A0AAD1XD79_EUPCR</name>
<dbReference type="AlphaFoldDB" id="A0AAD1XD79"/>
<sequence>MHSNISNSVSLDKSWHCFIQDDPNGEKYGMETLYIFYGVFCVIYASLAVALLLLSLKKIKELFYNEIIDIYKLIQYCILMFYLIIGVCHLTLKFYKGYEFHNYGVFLFIYFHFLMSEVINISCWRNFQSHLCNCVNGLKVICRREEETDSLSQFSETIFSGFRTVKIKEKFEIFVIFIVFFLFCIWNMFIIIFSVANSHCSGCHSLYAPADEVCFEATCKNISIMRKKTFYVLCVFAGVVILFKLFFGVRLLILMRHHLYVRYLKSRKGIIFTLISSCIIIASRTLLTFVNNVAKCDLRYNFTARMPFPSENGLLQLLIALIKDLLPIAVMLLNIRTINFKVYLIELIKACKLHSFSEEASIFLYHSGKTSHSNLVANDVYLTDVTDSTTRRRLIDVADQSDETSLANEDQYKSNYEQISRIDRYQSAMMTTRSMGPHLENSL</sequence>
<evidence type="ECO:0000256" key="1">
    <source>
        <dbReference type="SAM" id="Phobius"/>
    </source>
</evidence>
<feature type="transmembrane region" description="Helical" evidence="1">
    <location>
        <begin position="270"/>
        <end position="294"/>
    </location>
</feature>
<feature type="transmembrane region" description="Helical" evidence="1">
    <location>
        <begin position="173"/>
        <end position="196"/>
    </location>
</feature>
<comment type="caution">
    <text evidence="2">The sequence shown here is derived from an EMBL/GenBank/DDBJ whole genome shotgun (WGS) entry which is preliminary data.</text>
</comment>
<feature type="transmembrane region" description="Helical" evidence="1">
    <location>
        <begin position="34"/>
        <end position="56"/>
    </location>
</feature>
<proteinExistence type="predicted"/>
<keyword evidence="3" id="KW-1185">Reference proteome</keyword>
<organism evidence="2 3">
    <name type="scientific">Euplotes crassus</name>
    <dbReference type="NCBI Taxonomy" id="5936"/>
    <lineage>
        <taxon>Eukaryota</taxon>
        <taxon>Sar</taxon>
        <taxon>Alveolata</taxon>
        <taxon>Ciliophora</taxon>
        <taxon>Intramacronucleata</taxon>
        <taxon>Spirotrichea</taxon>
        <taxon>Hypotrichia</taxon>
        <taxon>Euplotida</taxon>
        <taxon>Euplotidae</taxon>
        <taxon>Moneuplotes</taxon>
    </lineage>
</organism>
<dbReference type="Proteomes" id="UP001295684">
    <property type="component" value="Unassembled WGS sequence"/>
</dbReference>
<keyword evidence="1" id="KW-0812">Transmembrane</keyword>
<feature type="transmembrane region" description="Helical" evidence="1">
    <location>
        <begin position="76"/>
        <end position="95"/>
    </location>
</feature>
<feature type="transmembrane region" description="Helical" evidence="1">
    <location>
        <begin position="101"/>
        <end position="121"/>
    </location>
</feature>
<reference evidence="2" key="1">
    <citation type="submission" date="2023-07" db="EMBL/GenBank/DDBJ databases">
        <authorList>
            <consortium name="AG Swart"/>
            <person name="Singh M."/>
            <person name="Singh A."/>
            <person name="Seah K."/>
            <person name="Emmerich C."/>
        </authorList>
    </citation>
    <scope>NUCLEOTIDE SEQUENCE</scope>
    <source>
        <strain evidence="2">DP1</strain>
    </source>
</reference>